<comment type="similarity">
    <text evidence="6">Belongs to the peptidase M3B family.</text>
</comment>
<dbReference type="InterPro" id="IPR045090">
    <property type="entry name" value="Pept_M3A_M3B"/>
</dbReference>
<evidence type="ECO:0000256" key="5">
    <source>
        <dbReference type="ARBA" id="ARBA00023049"/>
    </source>
</evidence>
<dbReference type="InterPro" id="IPR042088">
    <property type="entry name" value="OligoPept_F_C"/>
</dbReference>
<dbReference type="Pfam" id="PF08439">
    <property type="entry name" value="Peptidase_M3_N"/>
    <property type="match status" value="1"/>
</dbReference>
<dbReference type="NCBIfam" id="TIGR00181">
    <property type="entry name" value="pepF"/>
    <property type="match status" value="1"/>
</dbReference>
<dbReference type="Gene3D" id="1.10.1370.20">
    <property type="entry name" value="Oligoendopeptidase f, C-terminal domain"/>
    <property type="match status" value="1"/>
</dbReference>
<reference evidence="9 10" key="1">
    <citation type="submission" date="2019-11" db="EMBL/GenBank/DDBJ databases">
        <title>Comparative genomics of hydrocarbon-degrading Desulfosarcina strains.</title>
        <authorList>
            <person name="Watanabe M."/>
            <person name="Kojima H."/>
            <person name="Fukui M."/>
        </authorList>
    </citation>
    <scope>NUCLEOTIDE SEQUENCE [LARGE SCALE GENOMIC DNA]</scope>
    <source>
        <strain evidence="9 10">28bB2T</strain>
    </source>
</reference>
<dbReference type="Pfam" id="PF01432">
    <property type="entry name" value="Peptidase_M3"/>
    <property type="match status" value="1"/>
</dbReference>
<keyword evidence="5 6" id="KW-0482">Metalloprotease</keyword>
<evidence type="ECO:0000259" key="8">
    <source>
        <dbReference type="Pfam" id="PF08439"/>
    </source>
</evidence>
<dbReference type="PANTHER" id="PTHR11804">
    <property type="entry name" value="PROTEASE M3 THIMET OLIGOPEPTIDASE-RELATED"/>
    <property type="match status" value="1"/>
</dbReference>
<evidence type="ECO:0000256" key="4">
    <source>
        <dbReference type="ARBA" id="ARBA00022833"/>
    </source>
</evidence>
<evidence type="ECO:0000256" key="2">
    <source>
        <dbReference type="ARBA" id="ARBA00022723"/>
    </source>
</evidence>
<keyword evidence="2 6" id="KW-0479">Metal-binding</keyword>
<comment type="function">
    <text evidence="6">Has oligopeptidase activity and degrades a variety of small bioactive peptides.</text>
</comment>
<dbReference type="InterPro" id="IPR001567">
    <property type="entry name" value="Pept_M3A_M3B_dom"/>
</dbReference>
<sequence>MPNTKKIPLREEIPAESQWDLTPLFADDAAWEARFADVSDQLDGYAIFRGRLLESPEGLAKALDFHMQISRALDNLYTYAHLKSDEDKSNSHYVGMQDRAMGLFTRVSEASSFMDPEIQALDEARKADFLSSPALQTFGFFLEKILRAKPHTHGEDIEKILAMSMEVARASSQIFSQLDNADLTFGVIEDEKGERLELSHGNFISFLMKPQRKIRRKAFEQYYQTYQAHRHSIAAALAHSVKKDVFYARVRNHASCRSAALFFDNVPESVYDNLVETVKTHTAPLFGYLGLRRQALGVEQLHFYDTYVPLVSAVDFRLNYDQAVEITMAALAPLGEEYTAVLGKGLSGGWVDRYENKGKRSGAYSSGSYDSPPYILLNFENDNINSLYTLVHEAGHSMHSYFSKKYQPYVDHQYTIFAAEVASTFNEVLLSRYLLDKYKTDEKMVAYILNREIDNIRGTFFRQTMFAEFEALIHSDAEAQKPLTIDSLSATYHHLLETYFGNALVIDPQLDLECLRIPHFYSAFYVYKYATGLAAAIALARRVLDGGTAERDAYLNFLKSGGSMFPLDALKKAGADMASPEPILETVAHFKALVDRFGVQLSPMLHKKDGIWQ</sequence>
<keyword evidence="3 6" id="KW-0378">Hydrolase</keyword>
<dbReference type="Gene3D" id="1.20.140.70">
    <property type="entry name" value="Oligopeptidase f, N-terminal domain"/>
    <property type="match status" value="1"/>
</dbReference>
<evidence type="ECO:0000256" key="1">
    <source>
        <dbReference type="ARBA" id="ARBA00022670"/>
    </source>
</evidence>
<dbReference type="GO" id="GO:0006518">
    <property type="term" value="P:peptide metabolic process"/>
    <property type="evidence" value="ECO:0007669"/>
    <property type="project" value="TreeGrafter"/>
</dbReference>
<dbReference type="EC" id="3.4.24.-" evidence="6"/>
<evidence type="ECO:0000313" key="10">
    <source>
        <dbReference type="Proteomes" id="UP000425960"/>
    </source>
</evidence>
<dbReference type="GO" id="GO:0006508">
    <property type="term" value="P:proteolysis"/>
    <property type="evidence" value="ECO:0007669"/>
    <property type="project" value="UniProtKB-KW"/>
</dbReference>
<keyword evidence="1 6" id="KW-0645">Protease</keyword>
<dbReference type="CDD" id="cd09608">
    <property type="entry name" value="M3B_PepF"/>
    <property type="match status" value="1"/>
</dbReference>
<dbReference type="SUPFAM" id="SSF55486">
    <property type="entry name" value="Metalloproteases ('zincins'), catalytic domain"/>
    <property type="match status" value="1"/>
</dbReference>
<evidence type="ECO:0000313" key="9">
    <source>
        <dbReference type="EMBL" id="BBO81706.1"/>
    </source>
</evidence>
<dbReference type="Gene3D" id="1.10.287.830">
    <property type="entry name" value="putative peptidase helix hairpin domain like"/>
    <property type="match status" value="1"/>
</dbReference>
<evidence type="ECO:0000256" key="6">
    <source>
        <dbReference type="RuleBase" id="RU368091"/>
    </source>
</evidence>
<dbReference type="GO" id="GO:0046872">
    <property type="term" value="F:metal ion binding"/>
    <property type="evidence" value="ECO:0007669"/>
    <property type="project" value="UniProtKB-UniRule"/>
</dbReference>
<keyword evidence="4 6" id="KW-0862">Zinc</keyword>
<dbReference type="PANTHER" id="PTHR11804:SF84">
    <property type="entry name" value="SACCHAROLYSIN"/>
    <property type="match status" value="1"/>
</dbReference>
<evidence type="ECO:0000259" key="7">
    <source>
        <dbReference type="Pfam" id="PF01432"/>
    </source>
</evidence>
<accession>A0A5K7ZKY4</accession>
<dbReference type="RefSeq" id="WP_155322333.1">
    <property type="nucleotide sequence ID" value="NZ_AP021876.1"/>
</dbReference>
<dbReference type="InterPro" id="IPR004438">
    <property type="entry name" value="Peptidase_M3B"/>
</dbReference>
<protein>
    <recommendedName>
        <fullName evidence="6">Oligopeptidase F</fullName>
        <ecNumber evidence="6">3.4.24.-</ecNumber>
    </recommendedName>
</protein>
<gene>
    <name evidence="9" type="ORF">DSCO28_22720</name>
</gene>
<feature type="domain" description="Oligopeptidase F N-terminal" evidence="8">
    <location>
        <begin position="117"/>
        <end position="185"/>
    </location>
</feature>
<dbReference type="EMBL" id="AP021876">
    <property type="protein sequence ID" value="BBO81706.1"/>
    <property type="molecule type" value="Genomic_DNA"/>
</dbReference>
<name>A0A5K7ZKY4_9BACT</name>
<dbReference type="KEGG" id="dov:DSCO28_22720"/>
<dbReference type="InterPro" id="IPR013647">
    <property type="entry name" value="OligopepF_N_dom"/>
</dbReference>
<dbReference type="AlphaFoldDB" id="A0A5K7ZKY4"/>
<proteinExistence type="inferred from homology"/>
<organism evidence="9 10">
    <name type="scientific">Desulfosarcina ovata subsp. sediminis</name>
    <dbReference type="NCBI Taxonomy" id="885957"/>
    <lineage>
        <taxon>Bacteria</taxon>
        <taxon>Pseudomonadati</taxon>
        <taxon>Thermodesulfobacteriota</taxon>
        <taxon>Desulfobacteria</taxon>
        <taxon>Desulfobacterales</taxon>
        <taxon>Desulfosarcinaceae</taxon>
        <taxon>Desulfosarcina</taxon>
    </lineage>
</organism>
<feature type="domain" description="Peptidase M3A/M3B catalytic" evidence="7">
    <location>
        <begin position="208"/>
        <end position="587"/>
    </location>
</feature>
<evidence type="ECO:0000256" key="3">
    <source>
        <dbReference type="ARBA" id="ARBA00022801"/>
    </source>
</evidence>
<dbReference type="GO" id="GO:0004222">
    <property type="term" value="F:metalloendopeptidase activity"/>
    <property type="evidence" value="ECO:0007669"/>
    <property type="project" value="UniProtKB-UniRule"/>
</dbReference>
<comment type="cofactor">
    <cofactor evidence="6">
        <name>Zn(2+)</name>
        <dbReference type="ChEBI" id="CHEBI:29105"/>
    </cofactor>
    <text evidence="6">Binds 1 zinc ion.</text>
</comment>
<dbReference type="Proteomes" id="UP000425960">
    <property type="component" value="Chromosome"/>
</dbReference>